<accession>A0ACD5UX89</accession>
<proteinExistence type="predicted"/>
<sequence>MSSSSSSSMLAAALLATLVVGAWCGIPPVSFTVQNGSDAKRLALLIKYDVEGDAMAEVELKEPGSNDWLPLTKCTGDVWEVKSAYKPLKGPFSIRFVSVKGMRNVFDDVLPADFEVGAKYAPQE</sequence>
<evidence type="ECO:0000313" key="1">
    <source>
        <dbReference type="EnsemblPlants" id="AVESA.00010b.r2.2CG0324320.1.CDS.1"/>
    </source>
</evidence>
<reference evidence="1" key="2">
    <citation type="submission" date="2025-09" db="UniProtKB">
        <authorList>
            <consortium name="EnsemblPlants"/>
        </authorList>
    </citation>
    <scope>IDENTIFICATION</scope>
</reference>
<organism evidence="1 2">
    <name type="scientific">Avena sativa</name>
    <name type="common">Oat</name>
    <dbReference type="NCBI Taxonomy" id="4498"/>
    <lineage>
        <taxon>Eukaryota</taxon>
        <taxon>Viridiplantae</taxon>
        <taxon>Streptophyta</taxon>
        <taxon>Embryophyta</taxon>
        <taxon>Tracheophyta</taxon>
        <taxon>Spermatophyta</taxon>
        <taxon>Magnoliopsida</taxon>
        <taxon>Liliopsida</taxon>
        <taxon>Poales</taxon>
        <taxon>Poaceae</taxon>
        <taxon>BOP clade</taxon>
        <taxon>Pooideae</taxon>
        <taxon>Poodae</taxon>
        <taxon>Poeae</taxon>
        <taxon>Poeae Chloroplast Group 1 (Aveneae type)</taxon>
        <taxon>Aveninae</taxon>
        <taxon>Avena</taxon>
    </lineage>
</organism>
<dbReference type="EnsemblPlants" id="AVESA.00010b.r2.2CG0324320.1">
    <property type="protein sequence ID" value="AVESA.00010b.r2.2CG0324320.1.CDS.1"/>
    <property type="gene ID" value="AVESA.00010b.r2.2CG0324320"/>
</dbReference>
<protein>
    <submittedName>
        <fullName evidence="1">Uncharacterized protein</fullName>
    </submittedName>
</protein>
<keyword evidence="2" id="KW-1185">Reference proteome</keyword>
<dbReference type="Proteomes" id="UP001732700">
    <property type="component" value="Chromosome 2C"/>
</dbReference>
<evidence type="ECO:0000313" key="2">
    <source>
        <dbReference type="Proteomes" id="UP001732700"/>
    </source>
</evidence>
<reference evidence="1" key="1">
    <citation type="submission" date="2021-05" db="EMBL/GenBank/DDBJ databases">
        <authorList>
            <person name="Scholz U."/>
            <person name="Mascher M."/>
            <person name="Fiebig A."/>
        </authorList>
    </citation>
    <scope>NUCLEOTIDE SEQUENCE [LARGE SCALE GENOMIC DNA]</scope>
</reference>
<name>A0ACD5UX89_AVESA</name>